<reference evidence="1" key="1">
    <citation type="submission" date="2021-03" db="EMBL/GenBank/DDBJ databases">
        <title>Draft genome sequence of rust myrtle Austropuccinia psidii MF-1, a brazilian biotype.</title>
        <authorList>
            <person name="Quecine M.C."/>
            <person name="Pachon D.M.R."/>
            <person name="Bonatelli M.L."/>
            <person name="Correr F.H."/>
            <person name="Franceschini L.M."/>
            <person name="Leite T.F."/>
            <person name="Margarido G.R.A."/>
            <person name="Almeida C.A."/>
            <person name="Ferrarezi J.A."/>
            <person name="Labate C.A."/>
        </authorList>
    </citation>
    <scope>NUCLEOTIDE SEQUENCE</scope>
    <source>
        <strain evidence="1">MF-1</strain>
    </source>
</reference>
<dbReference type="AlphaFoldDB" id="A0A9Q3QAL0"/>
<protein>
    <submittedName>
        <fullName evidence="1">Uncharacterized protein</fullName>
    </submittedName>
</protein>
<comment type="caution">
    <text evidence="1">The sequence shown here is derived from an EMBL/GenBank/DDBJ whole genome shotgun (WGS) entry which is preliminary data.</text>
</comment>
<dbReference type="OrthoDB" id="10678662at2759"/>
<accession>A0A9Q3QAL0</accession>
<dbReference type="Proteomes" id="UP000765509">
    <property type="component" value="Unassembled WGS sequence"/>
</dbReference>
<gene>
    <name evidence="1" type="ORF">O181_130060</name>
</gene>
<organism evidence="1 2">
    <name type="scientific">Austropuccinia psidii MF-1</name>
    <dbReference type="NCBI Taxonomy" id="1389203"/>
    <lineage>
        <taxon>Eukaryota</taxon>
        <taxon>Fungi</taxon>
        <taxon>Dikarya</taxon>
        <taxon>Basidiomycota</taxon>
        <taxon>Pucciniomycotina</taxon>
        <taxon>Pucciniomycetes</taxon>
        <taxon>Pucciniales</taxon>
        <taxon>Sphaerophragmiaceae</taxon>
        <taxon>Austropuccinia</taxon>
    </lineage>
</organism>
<evidence type="ECO:0000313" key="1">
    <source>
        <dbReference type="EMBL" id="MBW0590345.1"/>
    </source>
</evidence>
<sequence length="94" mass="10974">MKPEHIESLFQCKEEFLFNNETLGEIKGHELKIKLNAERSYPPLLMRPHYPDRHRDREALETHINEVIKPGVLRNAGYNEKLEVKAPGILTLNN</sequence>
<evidence type="ECO:0000313" key="2">
    <source>
        <dbReference type="Proteomes" id="UP000765509"/>
    </source>
</evidence>
<dbReference type="EMBL" id="AVOT02137994">
    <property type="protein sequence ID" value="MBW0590345.1"/>
    <property type="molecule type" value="Genomic_DNA"/>
</dbReference>
<name>A0A9Q3QAL0_9BASI</name>
<proteinExistence type="predicted"/>
<keyword evidence="2" id="KW-1185">Reference proteome</keyword>